<feature type="transmembrane region" description="Helical" evidence="7">
    <location>
        <begin position="285"/>
        <end position="311"/>
    </location>
</feature>
<dbReference type="PANTHER" id="PTHR43163">
    <property type="entry name" value="DIPEPTIDE TRANSPORT SYSTEM PERMEASE PROTEIN DPPB-RELATED"/>
    <property type="match status" value="1"/>
</dbReference>
<evidence type="ECO:0000256" key="2">
    <source>
        <dbReference type="ARBA" id="ARBA00022448"/>
    </source>
</evidence>
<feature type="transmembrane region" description="Helical" evidence="7">
    <location>
        <begin position="138"/>
        <end position="162"/>
    </location>
</feature>
<dbReference type="Gene3D" id="1.10.3720.10">
    <property type="entry name" value="MetI-like"/>
    <property type="match status" value="1"/>
</dbReference>
<keyword evidence="2 7" id="KW-0813">Transport</keyword>
<keyword evidence="3" id="KW-1003">Cell membrane</keyword>
<dbReference type="InterPro" id="IPR000515">
    <property type="entry name" value="MetI-like"/>
</dbReference>
<feature type="domain" description="ABC transmembrane type-1" evidence="8">
    <location>
        <begin position="99"/>
        <end position="304"/>
    </location>
</feature>
<dbReference type="InterPro" id="IPR045621">
    <property type="entry name" value="BPD_transp_1_N"/>
</dbReference>
<comment type="subcellular location">
    <subcellularLocation>
        <location evidence="1 7">Cell membrane</location>
        <topology evidence="1 7">Multi-pass membrane protein</topology>
    </subcellularLocation>
</comment>
<keyword evidence="4 7" id="KW-0812">Transmembrane</keyword>
<dbReference type="InterPro" id="IPR035906">
    <property type="entry name" value="MetI-like_sf"/>
</dbReference>
<dbReference type="Proteomes" id="UP000598426">
    <property type="component" value="Unassembled WGS sequence"/>
</dbReference>
<feature type="transmembrane region" description="Helical" evidence="7">
    <location>
        <begin position="103"/>
        <end position="126"/>
    </location>
</feature>
<feature type="transmembrane region" description="Helical" evidence="7">
    <location>
        <begin position="182"/>
        <end position="205"/>
    </location>
</feature>
<evidence type="ECO:0000256" key="4">
    <source>
        <dbReference type="ARBA" id="ARBA00022692"/>
    </source>
</evidence>
<organism evidence="9 10">
    <name type="scientific">Microbacterium helvum</name>
    <dbReference type="NCBI Taxonomy" id="2773713"/>
    <lineage>
        <taxon>Bacteria</taxon>
        <taxon>Bacillati</taxon>
        <taxon>Actinomycetota</taxon>
        <taxon>Actinomycetes</taxon>
        <taxon>Micrococcales</taxon>
        <taxon>Microbacteriaceae</taxon>
        <taxon>Microbacterium</taxon>
    </lineage>
</organism>
<proteinExistence type="inferred from homology"/>
<evidence type="ECO:0000313" key="10">
    <source>
        <dbReference type="Proteomes" id="UP000598426"/>
    </source>
</evidence>
<dbReference type="SUPFAM" id="SSF161098">
    <property type="entry name" value="MetI-like"/>
    <property type="match status" value="1"/>
</dbReference>
<name>A0ABR8NPW3_9MICO</name>
<dbReference type="PANTHER" id="PTHR43163:SF6">
    <property type="entry name" value="DIPEPTIDE TRANSPORT SYSTEM PERMEASE PROTEIN DPPB-RELATED"/>
    <property type="match status" value="1"/>
</dbReference>
<comment type="similarity">
    <text evidence="7">Belongs to the binding-protein-dependent transport system permease family.</text>
</comment>
<sequence length="319" mass="33984">MLRSLTTRLSSSVLVFLLVAVGLFTLVRLAPGDPIDMMVPPEVDGADREAYTTALREKYGLDQPIFVQFFRWFGGLMVGDLGYSYSNGQPVGQLLADRLGPTILLMGSALLLGLLIAIPGGVLAAVKRNSIADYTISTVSVVAIAVPSFFLGMLSIYIFAVRLRVLPSAGMHGSGRTDVGDLLYHMVLPVCLLGLAIAASLIRYVRSGMMEELSKDYVRAVVAKGAGPARVLSHALRNSLIPLVTVIALSIPGVLAGAVVLEQIFAWPGMGQLAIASLTNRDYPVLIGFGLYIAVVVLACNLIADLLYAVVDPRVRTAK</sequence>
<dbReference type="Pfam" id="PF00528">
    <property type="entry name" value="BPD_transp_1"/>
    <property type="match status" value="1"/>
</dbReference>
<feature type="transmembrane region" description="Helical" evidence="7">
    <location>
        <begin position="240"/>
        <end position="265"/>
    </location>
</feature>
<keyword evidence="6 7" id="KW-0472">Membrane</keyword>
<accession>A0ABR8NPW3</accession>
<dbReference type="EMBL" id="JACXZS010000008">
    <property type="protein sequence ID" value="MBD3942685.1"/>
    <property type="molecule type" value="Genomic_DNA"/>
</dbReference>
<dbReference type="Pfam" id="PF19300">
    <property type="entry name" value="BPD_transp_1_N"/>
    <property type="match status" value="1"/>
</dbReference>
<keyword evidence="5 7" id="KW-1133">Transmembrane helix</keyword>
<evidence type="ECO:0000256" key="6">
    <source>
        <dbReference type="ARBA" id="ARBA00023136"/>
    </source>
</evidence>
<evidence type="ECO:0000313" key="9">
    <source>
        <dbReference type="EMBL" id="MBD3942685.1"/>
    </source>
</evidence>
<evidence type="ECO:0000256" key="7">
    <source>
        <dbReference type="RuleBase" id="RU363032"/>
    </source>
</evidence>
<evidence type="ECO:0000259" key="8">
    <source>
        <dbReference type="PROSITE" id="PS50928"/>
    </source>
</evidence>
<dbReference type="PROSITE" id="PS50928">
    <property type="entry name" value="ABC_TM1"/>
    <property type="match status" value="1"/>
</dbReference>
<evidence type="ECO:0000256" key="5">
    <source>
        <dbReference type="ARBA" id="ARBA00022989"/>
    </source>
</evidence>
<evidence type="ECO:0000256" key="3">
    <source>
        <dbReference type="ARBA" id="ARBA00022475"/>
    </source>
</evidence>
<dbReference type="RefSeq" id="WP_191172294.1">
    <property type="nucleotide sequence ID" value="NZ_JACXZS010000008.1"/>
</dbReference>
<keyword evidence="10" id="KW-1185">Reference proteome</keyword>
<dbReference type="CDD" id="cd06261">
    <property type="entry name" value="TM_PBP2"/>
    <property type="match status" value="1"/>
</dbReference>
<comment type="caution">
    <text evidence="9">The sequence shown here is derived from an EMBL/GenBank/DDBJ whole genome shotgun (WGS) entry which is preliminary data.</text>
</comment>
<evidence type="ECO:0000256" key="1">
    <source>
        <dbReference type="ARBA" id="ARBA00004651"/>
    </source>
</evidence>
<protein>
    <submittedName>
        <fullName evidence="9">ABC transporter permease</fullName>
    </submittedName>
</protein>
<gene>
    <name evidence="9" type="ORF">IF188_13360</name>
</gene>
<reference evidence="9 10" key="1">
    <citation type="submission" date="2020-09" db="EMBL/GenBank/DDBJ databases">
        <title>Isolation and identification of active actinomycetes.</title>
        <authorList>
            <person name="Li X."/>
        </authorList>
    </citation>
    <scope>NUCLEOTIDE SEQUENCE [LARGE SCALE GENOMIC DNA]</scope>
    <source>
        <strain evidence="9 10">NEAU-LLC</strain>
    </source>
</reference>